<evidence type="ECO:0000313" key="9">
    <source>
        <dbReference type="Proteomes" id="UP000190831"/>
    </source>
</evidence>
<evidence type="ECO:0000256" key="3">
    <source>
        <dbReference type="ARBA" id="ARBA00023163"/>
    </source>
</evidence>
<dbReference type="Gene3D" id="1.20.5.170">
    <property type="match status" value="1"/>
</dbReference>
<evidence type="ECO:0000256" key="2">
    <source>
        <dbReference type="ARBA" id="ARBA00023015"/>
    </source>
</evidence>
<dbReference type="GO" id="GO:0001228">
    <property type="term" value="F:DNA-binding transcription activator activity, RNA polymerase II-specific"/>
    <property type="evidence" value="ECO:0007669"/>
    <property type="project" value="TreeGrafter"/>
</dbReference>
<dbReference type="PANTHER" id="PTHR40621:SF7">
    <property type="entry name" value="BZIP DOMAIN-CONTAINING PROTEIN"/>
    <property type="match status" value="1"/>
</dbReference>
<dbReference type="GO" id="GO:0000976">
    <property type="term" value="F:transcription cis-regulatory region binding"/>
    <property type="evidence" value="ECO:0007669"/>
    <property type="project" value="InterPro"/>
</dbReference>
<dbReference type="AlphaFoldDB" id="A0A1G4MHW2"/>
<evidence type="ECO:0000256" key="1">
    <source>
        <dbReference type="ARBA" id="ARBA00004123"/>
    </source>
</evidence>
<feature type="domain" description="BZIP" evidence="7">
    <location>
        <begin position="61"/>
        <end position="75"/>
    </location>
</feature>
<dbReference type="OMA" id="SHERAKP"/>
<keyword evidence="2" id="KW-0805">Transcription regulation</keyword>
<organism evidence="8 9">
    <name type="scientific">Lachancea fermentati</name>
    <name type="common">Zygosaccharomyces fermentati</name>
    <dbReference type="NCBI Taxonomy" id="4955"/>
    <lineage>
        <taxon>Eukaryota</taxon>
        <taxon>Fungi</taxon>
        <taxon>Dikarya</taxon>
        <taxon>Ascomycota</taxon>
        <taxon>Saccharomycotina</taxon>
        <taxon>Saccharomycetes</taxon>
        <taxon>Saccharomycetales</taxon>
        <taxon>Saccharomycetaceae</taxon>
        <taxon>Lachancea</taxon>
    </lineage>
</organism>
<dbReference type="Pfam" id="PF10297">
    <property type="entry name" value="Hap4_Hap_bind"/>
    <property type="match status" value="1"/>
</dbReference>
<keyword evidence="5" id="KW-0175">Coiled coil</keyword>
<dbReference type="STRING" id="4955.A0A1G4MHW2"/>
<name>A0A1G4MHW2_LACFM</name>
<sequence length="362" mass="41187">MNYMELRPKASMVEAESGPQKLQVSKEWMLPPKTRPGRRPKLVTKREQEEMSTGEACEVIKKKKNREAQRAYRERRASQFQELQDLVDKWKKRCQELKLELKKSEERANQFEQQNAELTAKLKKYETVDKTSKCGMCVKDMCICEEMGFNSSSTSLLDPALQQRIDNFKPMDAVSLKPKPKKRKLATTGLPVFKRVEQLPVSLEPSPGVVNEALRYQVGSQGCGFCSDSSTCVCKELDTQVLAGSSAREQPNNADSCNTQPGSCEQCQRDPHRKQFCQSVNEIGSLKSDYYSGELIPINDAYQRIRKHMENNAMLKDNHLLNSEAPTPSHFSIVSQLNIRGGQVELKSVIDVLRQMDRNLFT</sequence>
<dbReference type="OrthoDB" id="2285533at2759"/>
<feature type="coiled-coil region" evidence="5">
    <location>
        <begin position="80"/>
        <end position="128"/>
    </location>
</feature>
<comment type="subcellular location">
    <subcellularLocation>
        <location evidence="1">Nucleus</location>
    </subcellularLocation>
</comment>
<evidence type="ECO:0000313" key="8">
    <source>
        <dbReference type="EMBL" id="SCW03449.1"/>
    </source>
</evidence>
<dbReference type="Proteomes" id="UP000190831">
    <property type="component" value="Chromosome G"/>
</dbReference>
<dbReference type="PROSITE" id="PS00036">
    <property type="entry name" value="BZIP_BASIC"/>
    <property type="match status" value="1"/>
</dbReference>
<dbReference type="EMBL" id="LT598486">
    <property type="protein sequence ID" value="SCW03449.1"/>
    <property type="molecule type" value="Genomic_DNA"/>
</dbReference>
<reference evidence="8 9" key="1">
    <citation type="submission" date="2016-03" db="EMBL/GenBank/DDBJ databases">
        <authorList>
            <person name="Devillers H."/>
        </authorList>
    </citation>
    <scope>NUCLEOTIDE SEQUENCE [LARGE SCALE GENOMIC DNA]</scope>
    <source>
        <strain evidence="8">CBS 6772</strain>
    </source>
</reference>
<dbReference type="InterPro" id="IPR004827">
    <property type="entry name" value="bZIP"/>
</dbReference>
<keyword evidence="3" id="KW-0804">Transcription</keyword>
<dbReference type="SMART" id="SM00338">
    <property type="entry name" value="BRLZ"/>
    <property type="match status" value="1"/>
</dbReference>
<dbReference type="GO" id="GO:0090575">
    <property type="term" value="C:RNA polymerase II transcription regulator complex"/>
    <property type="evidence" value="ECO:0007669"/>
    <property type="project" value="TreeGrafter"/>
</dbReference>
<feature type="region of interest" description="Disordered" evidence="6">
    <location>
        <begin position="1"/>
        <end position="54"/>
    </location>
</feature>
<protein>
    <submittedName>
        <fullName evidence="8">LAFE_0G10682g1_1</fullName>
    </submittedName>
</protein>
<accession>A0A1G4MHW2</accession>
<dbReference type="InterPro" id="IPR050936">
    <property type="entry name" value="AP-1-like"/>
</dbReference>
<gene>
    <name evidence="8" type="ORF">LAFE_0G10682G</name>
</gene>
<dbReference type="PANTHER" id="PTHR40621">
    <property type="entry name" value="TRANSCRIPTION FACTOR KAPC-RELATED"/>
    <property type="match status" value="1"/>
</dbReference>
<dbReference type="InterPro" id="IPR018287">
    <property type="entry name" value="Hap4_TF_heteromerisation"/>
</dbReference>
<keyword evidence="9" id="KW-1185">Reference proteome</keyword>
<evidence type="ECO:0000256" key="6">
    <source>
        <dbReference type="SAM" id="MobiDB-lite"/>
    </source>
</evidence>
<evidence type="ECO:0000256" key="5">
    <source>
        <dbReference type="SAM" id="Coils"/>
    </source>
</evidence>
<keyword evidence="4" id="KW-0539">Nucleus</keyword>
<proteinExistence type="predicted"/>
<evidence type="ECO:0000256" key="4">
    <source>
        <dbReference type="ARBA" id="ARBA00023242"/>
    </source>
</evidence>
<dbReference type="CDD" id="cd14688">
    <property type="entry name" value="bZIP_YAP"/>
    <property type="match status" value="1"/>
</dbReference>
<evidence type="ECO:0000259" key="7">
    <source>
        <dbReference type="PROSITE" id="PS00036"/>
    </source>
</evidence>